<gene>
    <name evidence="6" type="ORF">IAC95_02870</name>
</gene>
<reference evidence="6" key="2">
    <citation type="journal article" date="2021" name="PeerJ">
        <title>Extensive microbial diversity within the chicken gut microbiome revealed by metagenomics and culture.</title>
        <authorList>
            <person name="Gilroy R."/>
            <person name="Ravi A."/>
            <person name="Getino M."/>
            <person name="Pursley I."/>
            <person name="Horton D.L."/>
            <person name="Alikhan N.F."/>
            <person name="Baker D."/>
            <person name="Gharbi K."/>
            <person name="Hall N."/>
            <person name="Watson M."/>
            <person name="Adriaenssens E.M."/>
            <person name="Foster-Nyarko E."/>
            <person name="Jarju S."/>
            <person name="Secka A."/>
            <person name="Antonio M."/>
            <person name="Oren A."/>
            <person name="Chaudhuri R.R."/>
            <person name="La Ragione R."/>
            <person name="Hildebrand F."/>
            <person name="Pallen M.J."/>
        </authorList>
    </citation>
    <scope>NUCLEOTIDE SEQUENCE</scope>
    <source>
        <strain evidence="6">CHK121-14286</strain>
    </source>
</reference>
<dbReference type="SUPFAM" id="SSF46689">
    <property type="entry name" value="Homeodomain-like"/>
    <property type="match status" value="1"/>
</dbReference>
<dbReference type="SUPFAM" id="SSF53697">
    <property type="entry name" value="SIS domain"/>
    <property type="match status" value="1"/>
</dbReference>
<protein>
    <submittedName>
        <fullName evidence="6">MurR/RpiR family transcriptional regulator</fullName>
    </submittedName>
</protein>
<accession>A0A9D1J7N4</accession>
<proteinExistence type="predicted"/>
<dbReference type="GO" id="GO:1901135">
    <property type="term" value="P:carbohydrate derivative metabolic process"/>
    <property type="evidence" value="ECO:0007669"/>
    <property type="project" value="InterPro"/>
</dbReference>
<keyword evidence="2" id="KW-0238">DNA-binding</keyword>
<dbReference type="CDD" id="cd05013">
    <property type="entry name" value="SIS_RpiR"/>
    <property type="match status" value="1"/>
</dbReference>
<dbReference type="EMBL" id="DVHL01000024">
    <property type="protein sequence ID" value="HIR65809.1"/>
    <property type="molecule type" value="Genomic_DNA"/>
</dbReference>
<evidence type="ECO:0000259" key="5">
    <source>
        <dbReference type="PROSITE" id="PS51464"/>
    </source>
</evidence>
<dbReference type="InterPro" id="IPR000281">
    <property type="entry name" value="HTH_RpiR"/>
</dbReference>
<dbReference type="Gene3D" id="1.10.10.10">
    <property type="entry name" value="Winged helix-like DNA-binding domain superfamily/Winged helix DNA-binding domain"/>
    <property type="match status" value="1"/>
</dbReference>
<dbReference type="InterPro" id="IPR046348">
    <property type="entry name" value="SIS_dom_sf"/>
</dbReference>
<evidence type="ECO:0000259" key="4">
    <source>
        <dbReference type="PROSITE" id="PS51071"/>
    </source>
</evidence>
<dbReference type="InterPro" id="IPR036388">
    <property type="entry name" value="WH-like_DNA-bd_sf"/>
</dbReference>
<dbReference type="AlphaFoldDB" id="A0A9D1J7N4"/>
<evidence type="ECO:0000256" key="2">
    <source>
        <dbReference type="ARBA" id="ARBA00023125"/>
    </source>
</evidence>
<evidence type="ECO:0000256" key="1">
    <source>
        <dbReference type="ARBA" id="ARBA00023015"/>
    </source>
</evidence>
<dbReference type="PANTHER" id="PTHR30514">
    <property type="entry name" value="GLUCOKINASE"/>
    <property type="match status" value="1"/>
</dbReference>
<dbReference type="InterPro" id="IPR009057">
    <property type="entry name" value="Homeodomain-like_sf"/>
</dbReference>
<keyword evidence="1" id="KW-0805">Transcription regulation</keyword>
<dbReference type="GO" id="GO:0003700">
    <property type="term" value="F:DNA-binding transcription factor activity"/>
    <property type="evidence" value="ECO:0007669"/>
    <property type="project" value="InterPro"/>
</dbReference>
<evidence type="ECO:0000313" key="6">
    <source>
        <dbReference type="EMBL" id="HIR65809.1"/>
    </source>
</evidence>
<dbReference type="InterPro" id="IPR035472">
    <property type="entry name" value="RpiR-like_SIS"/>
</dbReference>
<name>A0A9D1J7N4_9BACT</name>
<evidence type="ECO:0000256" key="3">
    <source>
        <dbReference type="ARBA" id="ARBA00023163"/>
    </source>
</evidence>
<organism evidence="6 7">
    <name type="scientific">Candidatus Fimimonas gallinarum</name>
    <dbReference type="NCBI Taxonomy" id="2840821"/>
    <lineage>
        <taxon>Bacteria</taxon>
        <taxon>Pseudomonadati</taxon>
        <taxon>Myxococcota</taxon>
        <taxon>Myxococcia</taxon>
        <taxon>Myxococcales</taxon>
        <taxon>Cystobacterineae</taxon>
        <taxon>Myxococcaceae</taxon>
        <taxon>Myxococcaceae incertae sedis</taxon>
        <taxon>Candidatus Fimimonas</taxon>
    </lineage>
</organism>
<feature type="domain" description="HTH rpiR-type" evidence="4">
    <location>
        <begin position="1"/>
        <end position="76"/>
    </location>
</feature>
<dbReference type="Gene3D" id="3.40.50.10490">
    <property type="entry name" value="Glucose-6-phosphate isomerase like protein, domain 1"/>
    <property type="match status" value="1"/>
</dbReference>
<dbReference type="PANTHER" id="PTHR30514:SF21">
    <property type="entry name" value="RPIR-FAMILY TRANSCRIPTIONAL REGULATOR"/>
    <property type="match status" value="1"/>
</dbReference>
<dbReference type="GO" id="GO:0003677">
    <property type="term" value="F:DNA binding"/>
    <property type="evidence" value="ECO:0007669"/>
    <property type="project" value="UniProtKB-KW"/>
</dbReference>
<dbReference type="Proteomes" id="UP000824200">
    <property type="component" value="Unassembled WGS sequence"/>
</dbReference>
<feature type="domain" description="SIS" evidence="5">
    <location>
        <begin position="112"/>
        <end position="252"/>
    </location>
</feature>
<evidence type="ECO:0000313" key="7">
    <source>
        <dbReference type="Proteomes" id="UP000824200"/>
    </source>
</evidence>
<dbReference type="GO" id="GO:0097367">
    <property type="term" value="F:carbohydrate derivative binding"/>
    <property type="evidence" value="ECO:0007669"/>
    <property type="project" value="InterPro"/>
</dbReference>
<sequence>MFQEFSLNTLNTLSSTELETLRYINNHKAEVIDMSIQDLAKVVFVSTSTIIRLCKKLDLEGFSNLKYFLRQLLKKEEGKKFSPKRFSETVREDLDDIIKTAKGLSESQVDEVVELIRQNHRIHFFAKGLTEVVFEYASRYLLSLSKFVTKYTDTHIAYAQANNFSDNDVVFLASMSGETQQVVRVAQIAKAKGAKVVTFTASLSCTLSKLGDYNFYVVNTATSSLDIDIKSRSTLMFLLDVILKRYVVLQDR</sequence>
<reference evidence="6" key="1">
    <citation type="submission" date="2020-10" db="EMBL/GenBank/DDBJ databases">
        <authorList>
            <person name="Gilroy R."/>
        </authorList>
    </citation>
    <scope>NUCLEOTIDE SEQUENCE</scope>
    <source>
        <strain evidence="6">CHK121-14286</strain>
    </source>
</reference>
<keyword evidence="3" id="KW-0804">Transcription</keyword>
<dbReference type="Pfam" id="PF01380">
    <property type="entry name" value="SIS"/>
    <property type="match status" value="1"/>
</dbReference>
<dbReference type="Pfam" id="PF01418">
    <property type="entry name" value="HTH_6"/>
    <property type="match status" value="1"/>
</dbReference>
<dbReference type="InterPro" id="IPR001347">
    <property type="entry name" value="SIS_dom"/>
</dbReference>
<dbReference type="InterPro" id="IPR047640">
    <property type="entry name" value="RpiR-like"/>
</dbReference>
<comment type="caution">
    <text evidence="6">The sequence shown here is derived from an EMBL/GenBank/DDBJ whole genome shotgun (WGS) entry which is preliminary data.</text>
</comment>
<dbReference type="PROSITE" id="PS51071">
    <property type="entry name" value="HTH_RPIR"/>
    <property type="match status" value="1"/>
</dbReference>
<dbReference type="PROSITE" id="PS51464">
    <property type="entry name" value="SIS"/>
    <property type="match status" value="1"/>
</dbReference>